<dbReference type="STRING" id="78915.A0A4P9XSN4"/>
<reference evidence="12" key="1">
    <citation type="journal article" date="2018" name="Nat. Microbiol.">
        <title>Leveraging single-cell genomics to expand the fungal tree of life.</title>
        <authorList>
            <person name="Ahrendt S.R."/>
            <person name="Quandt C.A."/>
            <person name="Ciobanu D."/>
            <person name="Clum A."/>
            <person name="Salamov A."/>
            <person name="Andreopoulos B."/>
            <person name="Cheng J.F."/>
            <person name="Woyke T."/>
            <person name="Pelin A."/>
            <person name="Henrissat B."/>
            <person name="Reynolds N.K."/>
            <person name="Benny G.L."/>
            <person name="Smith M.E."/>
            <person name="James T.Y."/>
            <person name="Grigoriev I.V."/>
        </authorList>
    </citation>
    <scope>NUCLEOTIDE SEQUENCE [LARGE SCALE GENOMIC DNA]</scope>
    <source>
        <strain evidence="12">RSA 1356</strain>
    </source>
</reference>
<accession>A0A4P9XSN4</accession>
<dbReference type="AlphaFoldDB" id="A0A4P9XSN4"/>
<dbReference type="PROSITE" id="PS50294">
    <property type="entry name" value="WD_REPEATS_REGION"/>
    <property type="match status" value="3"/>
</dbReference>
<evidence type="ECO:0000313" key="12">
    <source>
        <dbReference type="Proteomes" id="UP000271241"/>
    </source>
</evidence>
<dbReference type="CDD" id="cd00200">
    <property type="entry name" value="WD40"/>
    <property type="match status" value="1"/>
</dbReference>
<protein>
    <recommendedName>
        <fullName evidence="8">WD40 repeat-containing protein SMU1</fullName>
    </recommendedName>
</protein>
<evidence type="ECO:0000256" key="3">
    <source>
        <dbReference type="ARBA" id="ARBA00022664"/>
    </source>
</evidence>
<dbReference type="InterPro" id="IPR045184">
    <property type="entry name" value="SMU1"/>
</dbReference>
<keyword evidence="4" id="KW-0677">Repeat</keyword>
<sequence length="515" mass="56736">MSLEIESADVIRLIQQFLKENKLTGTLRALQDETSIALNTVDSVEDFVNDVKQGRWDLVLRTVSQLTLPPSKLYDLYEQIILELMELRELGAARSLLRETDVTHSLQKDHPNRYLRLEKLMSRTIFDPREAYQGESKEKRRKAIAQALSNEVTSVPSSRLLTLLGQAIKWQQQQGILQPDMAFDLFRNSVPAARSEEDAIMEKRFASIKFPKKQHAESCVFSPDGQYLVTGSVDGIIEVWNYFSGKLRRDLKYQAEDNLMLMEDSVLCLGFSKNSEYLASGSKDGQVVIWRIQTGQIVRRFQAHSQAVTSVCFSPDGAQVLSTSFDMTIRVHGLKSGKMLKEFRGHASFVSQAVFSTDGNRVVSGDGDGAVKVWNAKTAACLLTLDMQESKVSVAPGVASIAGASIATIAHTANDDQVVVCSKSGSLALASLNGKIVRRFPVGETVALDCAMSSHGTYLYALCEDGNMYCFHTPSGELRRTIKITSAGVLGVAHHPSANIVAAYADNGEVSIWKA</sequence>
<dbReference type="SMART" id="SM00667">
    <property type="entry name" value="LisH"/>
    <property type="match status" value="1"/>
</dbReference>
<evidence type="ECO:0000256" key="5">
    <source>
        <dbReference type="ARBA" id="ARBA00023187"/>
    </source>
</evidence>
<dbReference type="InterPro" id="IPR019775">
    <property type="entry name" value="WD40_repeat_CS"/>
</dbReference>
<dbReference type="Pfam" id="PF00400">
    <property type="entry name" value="WD40"/>
    <property type="match status" value="4"/>
</dbReference>
<feature type="repeat" description="WD" evidence="9">
    <location>
        <begin position="301"/>
        <end position="342"/>
    </location>
</feature>
<dbReference type="SMART" id="SM00320">
    <property type="entry name" value="WD40"/>
    <property type="match status" value="6"/>
</dbReference>
<dbReference type="PROSITE" id="PS50896">
    <property type="entry name" value="LISH"/>
    <property type="match status" value="1"/>
</dbReference>
<evidence type="ECO:0000256" key="7">
    <source>
        <dbReference type="ARBA" id="ARBA00025801"/>
    </source>
</evidence>
<dbReference type="PRINTS" id="PR00320">
    <property type="entry name" value="GPROTEINBRPT"/>
</dbReference>
<feature type="repeat" description="WD" evidence="9">
    <location>
        <begin position="343"/>
        <end position="384"/>
    </location>
</feature>
<evidence type="ECO:0000256" key="1">
    <source>
        <dbReference type="ARBA" id="ARBA00004324"/>
    </source>
</evidence>
<dbReference type="PANTHER" id="PTHR22848">
    <property type="entry name" value="WD40 REPEAT PROTEIN"/>
    <property type="match status" value="1"/>
</dbReference>
<feature type="repeat" description="WD" evidence="9">
    <location>
        <begin position="259"/>
        <end position="300"/>
    </location>
</feature>
<dbReference type="PROSITE" id="PS50897">
    <property type="entry name" value="CTLH"/>
    <property type="match status" value="1"/>
</dbReference>
<dbReference type="SUPFAM" id="SSF50978">
    <property type="entry name" value="WD40 repeat-like"/>
    <property type="match status" value="1"/>
</dbReference>
<evidence type="ECO:0000256" key="9">
    <source>
        <dbReference type="PROSITE-ProRule" id="PRU00221"/>
    </source>
</evidence>
<name>A0A4P9XSN4_9FUNG</name>
<evidence type="ECO:0000256" key="4">
    <source>
        <dbReference type="ARBA" id="ARBA00022737"/>
    </source>
</evidence>
<dbReference type="InterPro" id="IPR006594">
    <property type="entry name" value="LisH"/>
</dbReference>
<dbReference type="InterPro" id="IPR054532">
    <property type="entry name" value="TPL_SMU1_LisH-like"/>
</dbReference>
<evidence type="ECO:0000313" key="11">
    <source>
        <dbReference type="EMBL" id="RKP09127.1"/>
    </source>
</evidence>
<dbReference type="InterPro" id="IPR006595">
    <property type="entry name" value="CTLH_C"/>
</dbReference>
<dbReference type="PROSITE" id="PS00678">
    <property type="entry name" value="WD_REPEATS_1"/>
    <property type="match status" value="1"/>
</dbReference>
<gene>
    <name evidence="11" type="ORF">THASP1DRAFT_29089</name>
</gene>
<keyword evidence="2 9" id="KW-0853">WD repeat</keyword>
<dbReference type="Pfam" id="PF17814">
    <property type="entry name" value="LisH_TPL"/>
    <property type="match status" value="1"/>
</dbReference>
<proteinExistence type="inferred from homology"/>
<dbReference type="EMBL" id="KZ992540">
    <property type="protein sequence ID" value="RKP09127.1"/>
    <property type="molecule type" value="Genomic_DNA"/>
</dbReference>
<keyword evidence="6" id="KW-0539">Nucleus</keyword>
<dbReference type="InterPro" id="IPR036322">
    <property type="entry name" value="WD40_repeat_dom_sf"/>
</dbReference>
<evidence type="ECO:0000256" key="8">
    <source>
        <dbReference type="ARBA" id="ARBA00026184"/>
    </source>
</evidence>
<dbReference type="Proteomes" id="UP000271241">
    <property type="component" value="Unassembled WGS sequence"/>
</dbReference>
<feature type="domain" description="CTLH" evidence="10">
    <location>
        <begin position="40"/>
        <end position="92"/>
    </location>
</feature>
<keyword evidence="3" id="KW-0507">mRNA processing</keyword>
<dbReference type="InterPro" id="IPR020472">
    <property type="entry name" value="WD40_PAC1"/>
</dbReference>
<feature type="repeat" description="WD" evidence="9">
    <location>
        <begin position="221"/>
        <end position="250"/>
    </location>
</feature>
<dbReference type="OrthoDB" id="538223at2759"/>
<dbReference type="PROSITE" id="PS50082">
    <property type="entry name" value="WD_REPEATS_2"/>
    <property type="match status" value="4"/>
</dbReference>
<keyword evidence="12" id="KW-1185">Reference proteome</keyword>
<dbReference type="GO" id="GO:0016607">
    <property type="term" value="C:nuclear speck"/>
    <property type="evidence" value="ECO:0007669"/>
    <property type="project" value="UniProtKB-SubCell"/>
</dbReference>
<dbReference type="GO" id="GO:0000398">
    <property type="term" value="P:mRNA splicing, via spliceosome"/>
    <property type="evidence" value="ECO:0007669"/>
    <property type="project" value="InterPro"/>
</dbReference>
<evidence type="ECO:0000256" key="6">
    <source>
        <dbReference type="ARBA" id="ARBA00023242"/>
    </source>
</evidence>
<comment type="subcellular location">
    <subcellularLocation>
        <location evidence="1">Nucleus speckle</location>
    </subcellularLocation>
</comment>
<dbReference type="InterPro" id="IPR001680">
    <property type="entry name" value="WD40_rpt"/>
</dbReference>
<dbReference type="Gene3D" id="2.130.10.10">
    <property type="entry name" value="YVTN repeat-like/Quinoprotein amine dehydrogenase"/>
    <property type="match status" value="2"/>
</dbReference>
<keyword evidence="5" id="KW-0508">mRNA splicing</keyword>
<organism evidence="11 12">
    <name type="scientific">Thamnocephalis sphaerospora</name>
    <dbReference type="NCBI Taxonomy" id="78915"/>
    <lineage>
        <taxon>Eukaryota</taxon>
        <taxon>Fungi</taxon>
        <taxon>Fungi incertae sedis</taxon>
        <taxon>Zoopagomycota</taxon>
        <taxon>Zoopagomycotina</taxon>
        <taxon>Zoopagomycetes</taxon>
        <taxon>Zoopagales</taxon>
        <taxon>Sigmoideomycetaceae</taxon>
        <taxon>Thamnocephalis</taxon>
    </lineage>
</organism>
<dbReference type="InterPro" id="IPR015943">
    <property type="entry name" value="WD40/YVTN_repeat-like_dom_sf"/>
</dbReference>
<evidence type="ECO:0000256" key="2">
    <source>
        <dbReference type="ARBA" id="ARBA00022574"/>
    </source>
</evidence>
<comment type="similarity">
    <text evidence="7">Belongs to the WD repeat SMU1 family.</text>
</comment>
<evidence type="ECO:0000259" key="10">
    <source>
        <dbReference type="PROSITE" id="PS50897"/>
    </source>
</evidence>